<dbReference type="EMBL" id="GQ153666">
    <property type="protein sequence ID" value="ACS87856.1"/>
    <property type="molecule type" value="Genomic_DNA"/>
</dbReference>
<organism evidence="2">
    <name type="scientific">Angomonas deanei</name>
    <dbReference type="NCBI Taxonomy" id="59799"/>
    <lineage>
        <taxon>Eukaryota</taxon>
        <taxon>Discoba</taxon>
        <taxon>Euglenozoa</taxon>
        <taxon>Kinetoplastea</taxon>
        <taxon>Metakinetoplastina</taxon>
        <taxon>Trypanosomatida</taxon>
        <taxon>Trypanosomatidae</taxon>
        <taxon>Strigomonadinae</taxon>
        <taxon>Angomonas</taxon>
    </lineage>
</organism>
<feature type="transmembrane region" description="Helical" evidence="1">
    <location>
        <begin position="173"/>
        <end position="193"/>
    </location>
</feature>
<feature type="transmembrane region" description="Helical" evidence="1">
    <location>
        <begin position="12"/>
        <end position="33"/>
    </location>
</feature>
<evidence type="ECO:0000256" key="1">
    <source>
        <dbReference type="SAM" id="Phobius"/>
    </source>
</evidence>
<feature type="transmembrane region" description="Helical" evidence="1">
    <location>
        <begin position="101"/>
        <end position="119"/>
    </location>
</feature>
<keyword evidence="1" id="KW-0812">Transmembrane</keyword>
<dbReference type="AlphaFoldDB" id="C6K3R7"/>
<proteinExistence type="predicted"/>
<feature type="transmembrane region" description="Helical" evidence="1">
    <location>
        <begin position="131"/>
        <end position="153"/>
    </location>
</feature>
<dbReference type="PANTHER" id="PTHR33297">
    <property type="entry name" value="AMASTIN-LIKE SURFACE PROTEIN-LIKE PROTEIN-RELATED"/>
    <property type="match status" value="1"/>
</dbReference>
<sequence length="223" mass="24681">MAKKKSFYQQDYASHIGATILCVTSFLAVTFLACGTPLGMLMLRSWETSYPEYPGVTFDRPCYTLWGLRNNCWNANYTLRVDDPAIAQCGDIRSRFEAAEAFSVVALFSLLFVLGASWYKLCGSNIKTVVTLLAAFTLGSTTVPFAVVTSFYYTAFCNLDFLTRRNTRYGAGYALTVTSFSIQAVGLILFLFLEPEIVEKKTNKLEDAKEKTASDAASSHSSN</sequence>
<accession>C6K3R7</accession>
<dbReference type="InterPro" id="IPR009944">
    <property type="entry name" value="Amastin"/>
</dbReference>
<protein>
    <submittedName>
        <fullName evidence="2">B-amastin</fullName>
    </submittedName>
</protein>
<reference evidence="2" key="1">
    <citation type="submission" date="2009-05" db="EMBL/GenBank/DDBJ databases">
        <title>The evolution of amastin surface glycoproteins in trypanosomatid parasites.</title>
        <authorList>
            <person name="Jackson A.P."/>
        </authorList>
    </citation>
    <scope>NUCLEOTIDE SEQUENCE</scope>
    <source>
        <strain evidence="2">ATCC 30255</strain>
    </source>
</reference>
<keyword evidence="1" id="KW-0472">Membrane</keyword>
<dbReference type="PROSITE" id="PS51257">
    <property type="entry name" value="PROKAR_LIPOPROTEIN"/>
    <property type="match status" value="1"/>
</dbReference>
<dbReference type="Pfam" id="PF07344">
    <property type="entry name" value="Amastin"/>
    <property type="match status" value="1"/>
</dbReference>
<name>C6K3R7_9TRYP</name>
<keyword evidence="1" id="KW-1133">Transmembrane helix</keyword>
<evidence type="ECO:0000313" key="2">
    <source>
        <dbReference type="EMBL" id="ACS87856.1"/>
    </source>
</evidence>
<gene>
    <name evidence="2" type="ORF">CDFL7M16_03</name>
</gene>
<dbReference type="PANTHER" id="PTHR33297:SF4">
    <property type="entry name" value="AMASTIN"/>
    <property type="match status" value="1"/>
</dbReference>